<protein>
    <submittedName>
        <fullName evidence="2">Uncharacterized protein</fullName>
    </submittedName>
</protein>
<gene>
    <name evidence="2" type="ORF">H3H36_01300</name>
</gene>
<sequence length="144" mass="15395">MDSDGKFVGAGASIGSGLPGGMSGFKDMSRPITAEVLLVFSRKKPIHVRRNIMKISKKIRLCYFLIVCLASLFGALAANFGGISIGVAVIMIPLLVLFAAIYSGTALCPRCGKSVFGSANDARDMNPYYQIVWHGRCGSCDEKI</sequence>
<organism evidence="2 3">
    <name type="scientific">Rugamonas fusca</name>
    <dbReference type="NCBI Taxonomy" id="2758568"/>
    <lineage>
        <taxon>Bacteria</taxon>
        <taxon>Pseudomonadati</taxon>
        <taxon>Pseudomonadota</taxon>
        <taxon>Betaproteobacteria</taxon>
        <taxon>Burkholderiales</taxon>
        <taxon>Oxalobacteraceae</taxon>
        <taxon>Telluria group</taxon>
        <taxon>Rugamonas</taxon>
    </lineage>
</organism>
<name>A0A7W2EDM3_9BURK</name>
<dbReference type="RefSeq" id="WP_182213167.1">
    <property type="nucleotide sequence ID" value="NZ_JACEZS010000001.1"/>
</dbReference>
<keyword evidence="1" id="KW-0472">Membrane</keyword>
<accession>A0A7W2EDM3</accession>
<evidence type="ECO:0000313" key="3">
    <source>
        <dbReference type="Proteomes" id="UP000566711"/>
    </source>
</evidence>
<keyword evidence="1" id="KW-0812">Transmembrane</keyword>
<keyword evidence="3" id="KW-1185">Reference proteome</keyword>
<dbReference type="EMBL" id="JACEZS010000001">
    <property type="protein sequence ID" value="MBA5603999.1"/>
    <property type="molecule type" value="Genomic_DNA"/>
</dbReference>
<keyword evidence="1" id="KW-1133">Transmembrane helix</keyword>
<evidence type="ECO:0000256" key="1">
    <source>
        <dbReference type="SAM" id="Phobius"/>
    </source>
</evidence>
<comment type="caution">
    <text evidence="2">The sequence shown here is derived from an EMBL/GenBank/DDBJ whole genome shotgun (WGS) entry which is preliminary data.</text>
</comment>
<feature type="transmembrane region" description="Helical" evidence="1">
    <location>
        <begin position="83"/>
        <end position="103"/>
    </location>
</feature>
<evidence type="ECO:0000313" key="2">
    <source>
        <dbReference type="EMBL" id="MBA5603999.1"/>
    </source>
</evidence>
<reference evidence="2 3" key="1">
    <citation type="submission" date="2020-07" db="EMBL/GenBank/DDBJ databases">
        <title>Novel species isolated from subtropical streams in China.</title>
        <authorList>
            <person name="Lu H."/>
        </authorList>
    </citation>
    <scope>NUCLEOTIDE SEQUENCE [LARGE SCALE GENOMIC DNA]</scope>
    <source>
        <strain evidence="2 3">FT3S</strain>
    </source>
</reference>
<dbReference type="AlphaFoldDB" id="A0A7W2EDM3"/>
<proteinExistence type="predicted"/>
<dbReference type="Proteomes" id="UP000566711">
    <property type="component" value="Unassembled WGS sequence"/>
</dbReference>
<feature type="transmembrane region" description="Helical" evidence="1">
    <location>
        <begin position="59"/>
        <end position="77"/>
    </location>
</feature>